<proteinExistence type="predicted"/>
<comment type="caution">
    <text evidence="2">The sequence shown here is derived from an EMBL/GenBank/DDBJ whole genome shotgun (WGS) entry which is preliminary data.</text>
</comment>
<dbReference type="InterPro" id="IPR036866">
    <property type="entry name" value="RibonucZ/Hydroxyglut_hydro"/>
</dbReference>
<dbReference type="InterPro" id="IPR011108">
    <property type="entry name" value="RMMBL"/>
</dbReference>
<organism evidence="2 3">
    <name type="scientific">Melaminivora alkalimesophila</name>
    <dbReference type="NCBI Taxonomy" id="1165852"/>
    <lineage>
        <taxon>Bacteria</taxon>
        <taxon>Pseudomonadati</taxon>
        <taxon>Pseudomonadota</taxon>
        <taxon>Betaproteobacteria</taxon>
        <taxon>Burkholderiales</taxon>
        <taxon>Comamonadaceae</taxon>
        <taxon>Melaminivora</taxon>
    </lineage>
</organism>
<evidence type="ECO:0000259" key="1">
    <source>
        <dbReference type="Pfam" id="PF07521"/>
    </source>
</evidence>
<dbReference type="SUPFAM" id="SSF56281">
    <property type="entry name" value="Metallo-hydrolase/oxidoreductase"/>
    <property type="match status" value="1"/>
</dbReference>
<keyword evidence="3" id="KW-1185">Reference proteome</keyword>
<feature type="domain" description="Zn-dependent metallo-hydrolase RNA specificity" evidence="1">
    <location>
        <begin position="28"/>
        <end position="92"/>
    </location>
</feature>
<gene>
    <name evidence="2" type="ORF">DFR36_101670</name>
</gene>
<dbReference type="GO" id="GO:0004521">
    <property type="term" value="F:RNA endonuclease activity"/>
    <property type="evidence" value="ECO:0007669"/>
    <property type="project" value="TreeGrafter"/>
</dbReference>
<dbReference type="Gene3D" id="3.40.50.10890">
    <property type="match status" value="1"/>
</dbReference>
<sequence length="107" mass="11896">MFPGFQAQGTLGRRLIEGAERVRIFGEDIPVRAAIHSVDGLSAHADQKALLDWARGFIHPPAQTFVVHGELSAAQTFAELLQQQLGWQVTVPEYGHALRWPDFLAHE</sequence>
<dbReference type="RefSeq" id="WP_409371950.1">
    <property type="nucleotide sequence ID" value="NZ_ALEE01000378.1"/>
</dbReference>
<reference evidence="2 3" key="1">
    <citation type="submission" date="2018-05" db="EMBL/GenBank/DDBJ databases">
        <title>Genomic Encyclopedia of Type Strains, Phase IV (KMG-IV): sequencing the most valuable type-strain genomes for metagenomic binning, comparative biology and taxonomic classification.</title>
        <authorList>
            <person name="Goeker M."/>
        </authorList>
    </citation>
    <scope>NUCLEOTIDE SEQUENCE [LARGE SCALE GENOMIC DNA]</scope>
    <source>
        <strain evidence="2 3">DSM 26006</strain>
    </source>
</reference>
<dbReference type="AlphaFoldDB" id="A0A317RJ67"/>
<dbReference type="PANTHER" id="PTHR11203:SF37">
    <property type="entry name" value="INTEGRATOR COMPLEX SUBUNIT 11"/>
    <property type="match status" value="1"/>
</dbReference>
<protein>
    <submittedName>
        <fullName evidence="2">RNA-metabolizing metallo-beta-lactamase</fullName>
    </submittedName>
</protein>
<accession>A0A317RJ67</accession>
<evidence type="ECO:0000313" key="3">
    <source>
        <dbReference type="Proteomes" id="UP000246483"/>
    </source>
</evidence>
<dbReference type="PANTHER" id="PTHR11203">
    <property type="entry name" value="CLEAVAGE AND POLYADENYLATION SPECIFICITY FACTOR FAMILY MEMBER"/>
    <property type="match status" value="1"/>
</dbReference>
<dbReference type="Gene3D" id="3.60.15.10">
    <property type="entry name" value="Ribonuclease Z/Hydroxyacylglutathione hydrolase-like"/>
    <property type="match status" value="1"/>
</dbReference>
<dbReference type="EMBL" id="QGUB01000001">
    <property type="protein sequence ID" value="PWW49146.1"/>
    <property type="molecule type" value="Genomic_DNA"/>
</dbReference>
<evidence type="ECO:0000313" key="2">
    <source>
        <dbReference type="EMBL" id="PWW49146.1"/>
    </source>
</evidence>
<name>A0A317RJ67_9BURK</name>
<dbReference type="Proteomes" id="UP000246483">
    <property type="component" value="Unassembled WGS sequence"/>
</dbReference>
<dbReference type="InterPro" id="IPR050698">
    <property type="entry name" value="MBL"/>
</dbReference>
<dbReference type="Pfam" id="PF07521">
    <property type="entry name" value="RMMBL"/>
    <property type="match status" value="1"/>
</dbReference>